<dbReference type="Pfam" id="PF00342">
    <property type="entry name" value="PGI"/>
    <property type="match status" value="2"/>
</dbReference>
<dbReference type="FunFam" id="3.40.50.10490:FF:000021">
    <property type="entry name" value="Glucose-6-phosphate isomerase"/>
    <property type="match status" value="1"/>
</dbReference>
<dbReference type="GO" id="GO:0051156">
    <property type="term" value="P:glucose 6-phosphate metabolic process"/>
    <property type="evidence" value="ECO:0007669"/>
    <property type="project" value="TreeGrafter"/>
</dbReference>
<protein>
    <recommendedName>
        <fullName evidence="7">Glucose-6-phosphate isomerase</fullName>
        <shortName evidence="7">GPI</shortName>
        <ecNumber evidence="7">5.3.1.9</ecNumber>
    </recommendedName>
    <alternativeName>
        <fullName evidence="7">Phosphoglucose isomerase</fullName>
        <shortName evidence="7">PGI</shortName>
    </alternativeName>
    <alternativeName>
        <fullName evidence="7">Phosphohexose isomerase</fullName>
        <shortName evidence="7">PHI</shortName>
    </alternativeName>
</protein>
<dbReference type="CDD" id="cd05015">
    <property type="entry name" value="SIS_PGI_1"/>
    <property type="match status" value="1"/>
</dbReference>
<dbReference type="PROSITE" id="PS51463">
    <property type="entry name" value="P_GLUCOSE_ISOMERASE_3"/>
    <property type="match status" value="1"/>
</dbReference>
<proteinExistence type="inferred from homology"/>
<dbReference type="PRINTS" id="PR00662">
    <property type="entry name" value="G6PISOMERASE"/>
</dbReference>
<keyword evidence="4 7" id="KW-0324">Glycolysis</keyword>
<dbReference type="GO" id="GO:0004347">
    <property type="term" value="F:glucose-6-phosphate isomerase activity"/>
    <property type="evidence" value="ECO:0007669"/>
    <property type="project" value="UniProtKB-UniRule"/>
</dbReference>
<dbReference type="InterPro" id="IPR018189">
    <property type="entry name" value="Phosphoglucose_isomerase_CS"/>
</dbReference>
<evidence type="ECO:0000256" key="5">
    <source>
        <dbReference type="ARBA" id="ARBA00023235"/>
    </source>
</evidence>
<evidence type="ECO:0000256" key="7">
    <source>
        <dbReference type="HAMAP-Rule" id="MF_00473"/>
    </source>
</evidence>
<dbReference type="EC" id="5.3.1.9" evidence="7"/>
<dbReference type="InterPro" id="IPR001672">
    <property type="entry name" value="G6P_Isomerase"/>
</dbReference>
<sequence>MTERELWERYQRYLCVVPGLDFTLDVSRMRFPADYLERMRPRVDEAFDAMEALEKGAIANPDEKRKVGHYWLRAPELAPEPALQKEITDTVAAIHAFSKDVHDGKVKPQKAPRFTHVLLVGIGGSALGPQLIADALGSAKDPMQVSFFDNTDPDGFDRVLAQLGERLSETLTVVISKSGGTKETRNGMLEAERGYTARGLDFAKHAVAVTGEGSELDNHAKKQGWLRTFPMWDWVGGRTSVTSAVGLLPARLQGLDIDALLRGAKDMDAATRERDALKNPAALLALMWHYAGDGRGHKDMVILPYKDRLLLMSRYLQQLVMESLGKETDLDGKVVNQGIAVYGNKGSTDQHAYVQQLREGVLNFFATFIEVLKDRDGGAFEVEPGVTSGDYLLGFLLGTRRALYEKDRESLTLTVPDVSARTVGALIALYERAVGFYATLVHINAYHQPGVEAGKKAAGVVLDLQRKLTARLREARADARTAEQLAADIGMPDEVETVFKVLQHLAANPDRGVERTDGASPAQARFRAK</sequence>
<dbReference type="Proteomes" id="UP000009026">
    <property type="component" value="Chromosome"/>
</dbReference>
<dbReference type="STRING" id="1297742.A176_007649"/>
<keyword evidence="7" id="KW-0963">Cytoplasm</keyword>
<dbReference type="CDD" id="cd05016">
    <property type="entry name" value="SIS_PGI_2"/>
    <property type="match status" value="1"/>
</dbReference>
<dbReference type="InterPro" id="IPR046348">
    <property type="entry name" value="SIS_dom_sf"/>
</dbReference>
<dbReference type="PANTHER" id="PTHR11469">
    <property type="entry name" value="GLUCOSE-6-PHOSPHATE ISOMERASE"/>
    <property type="match status" value="1"/>
</dbReference>
<keyword evidence="5 7" id="KW-0413">Isomerase</keyword>
<dbReference type="NCBIfam" id="NF010696">
    <property type="entry name" value="PRK14096.1"/>
    <property type="match status" value="1"/>
</dbReference>
<evidence type="ECO:0000256" key="1">
    <source>
        <dbReference type="ARBA" id="ARBA00004926"/>
    </source>
</evidence>
<comment type="catalytic activity">
    <reaction evidence="6 7 8">
        <text>alpha-D-glucose 6-phosphate = beta-D-fructose 6-phosphate</text>
        <dbReference type="Rhea" id="RHEA:11816"/>
        <dbReference type="ChEBI" id="CHEBI:57634"/>
        <dbReference type="ChEBI" id="CHEBI:58225"/>
        <dbReference type="EC" id="5.3.1.9"/>
    </reaction>
</comment>
<feature type="active site" evidence="7">
    <location>
        <position position="455"/>
    </location>
</feature>
<comment type="similarity">
    <text evidence="2 7 8">Belongs to the GPI family.</text>
</comment>
<dbReference type="OrthoDB" id="140919at2"/>
<dbReference type="AlphaFoldDB" id="A0A0H4XQT6"/>
<comment type="pathway">
    <text evidence="7">Carbohydrate biosynthesis; gluconeogenesis.</text>
</comment>
<feature type="active site" evidence="7">
    <location>
        <position position="351"/>
    </location>
</feature>
<dbReference type="InterPro" id="IPR035482">
    <property type="entry name" value="SIS_PGI_2"/>
</dbReference>
<feature type="region of interest" description="Disordered" evidence="9">
    <location>
        <begin position="510"/>
        <end position="529"/>
    </location>
</feature>
<evidence type="ECO:0000256" key="8">
    <source>
        <dbReference type="RuleBase" id="RU000612"/>
    </source>
</evidence>
<feature type="active site" description="Proton donor" evidence="7">
    <location>
        <position position="322"/>
    </location>
</feature>
<keyword evidence="11" id="KW-1185">Reference proteome</keyword>
<dbReference type="PATRIC" id="fig|1297742.4.peg.7785"/>
<dbReference type="KEGG" id="mym:A176_007649"/>
<dbReference type="RefSeq" id="WP_002633630.1">
    <property type="nucleotide sequence ID" value="NZ_CP012109.1"/>
</dbReference>
<comment type="pathway">
    <text evidence="1 7 8">Carbohydrate degradation; glycolysis; D-glyceraldehyde 3-phosphate and glycerone phosphate from D-glucose: step 2/4.</text>
</comment>
<dbReference type="UniPathway" id="UPA00138"/>
<accession>A0A0H4XQT6</accession>
<keyword evidence="3 7" id="KW-0312">Gluconeogenesis</keyword>
<dbReference type="GO" id="GO:0006096">
    <property type="term" value="P:glycolytic process"/>
    <property type="evidence" value="ECO:0007669"/>
    <property type="project" value="UniProtKB-UniRule"/>
</dbReference>
<evidence type="ECO:0000256" key="3">
    <source>
        <dbReference type="ARBA" id="ARBA00022432"/>
    </source>
</evidence>
<dbReference type="PROSITE" id="PS00174">
    <property type="entry name" value="P_GLUCOSE_ISOMERASE_2"/>
    <property type="match status" value="1"/>
</dbReference>
<organism evidence="10 11">
    <name type="scientific">Pseudomyxococcus hansupus</name>
    <dbReference type="NCBI Taxonomy" id="1297742"/>
    <lineage>
        <taxon>Bacteria</taxon>
        <taxon>Pseudomonadati</taxon>
        <taxon>Myxococcota</taxon>
        <taxon>Myxococcia</taxon>
        <taxon>Myxococcales</taxon>
        <taxon>Cystobacterineae</taxon>
        <taxon>Myxococcaceae</taxon>
        <taxon>Pseudomyxococcus</taxon>
    </lineage>
</organism>
<dbReference type="EMBL" id="CP012109">
    <property type="protein sequence ID" value="AKQ70737.1"/>
    <property type="molecule type" value="Genomic_DNA"/>
</dbReference>
<evidence type="ECO:0000313" key="10">
    <source>
        <dbReference type="EMBL" id="AKQ70737.1"/>
    </source>
</evidence>
<dbReference type="UniPathway" id="UPA00109">
    <property type="reaction ID" value="UER00181"/>
</dbReference>
<reference evidence="10 11" key="1">
    <citation type="journal article" date="2016" name="PLoS ONE">
        <title>Complete Genome Sequence and Comparative Genomics of a Novel Myxobacterium Myxococcus hansupus.</title>
        <authorList>
            <person name="Sharma G."/>
            <person name="Narwani T."/>
            <person name="Subramanian S."/>
        </authorList>
    </citation>
    <scope>NUCLEOTIDE SEQUENCE [LARGE SCALE GENOMIC DNA]</scope>
    <source>
        <strain evidence="11">mixupus</strain>
    </source>
</reference>
<evidence type="ECO:0000256" key="2">
    <source>
        <dbReference type="ARBA" id="ARBA00006604"/>
    </source>
</evidence>
<dbReference type="FunFam" id="3.40.50.10490:FF:000023">
    <property type="entry name" value="Glucose-6-phosphate isomerase"/>
    <property type="match status" value="1"/>
</dbReference>
<evidence type="ECO:0000256" key="4">
    <source>
        <dbReference type="ARBA" id="ARBA00023152"/>
    </source>
</evidence>
<evidence type="ECO:0000313" key="11">
    <source>
        <dbReference type="Proteomes" id="UP000009026"/>
    </source>
</evidence>
<dbReference type="PANTHER" id="PTHR11469:SF1">
    <property type="entry name" value="GLUCOSE-6-PHOSPHATE ISOMERASE"/>
    <property type="match status" value="1"/>
</dbReference>
<dbReference type="GO" id="GO:0006094">
    <property type="term" value="P:gluconeogenesis"/>
    <property type="evidence" value="ECO:0007669"/>
    <property type="project" value="UniProtKB-UniRule"/>
</dbReference>
<dbReference type="SUPFAM" id="SSF53697">
    <property type="entry name" value="SIS domain"/>
    <property type="match status" value="1"/>
</dbReference>
<dbReference type="InterPro" id="IPR035476">
    <property type="entry name" value="SIS_PGI_1"/>
</dbReference>
<gene>
    <name evidence="7" type="primary">pgi</name>
    <name evidence="10" type="ORF">A176_007649</name>
</gene>
<comment type="subcellular location">
    <subcellularLocation>
        <location evidence="7">Cytoplasm</location>
    </subcellularLocation>
</comment>
<dbReference type="GO" id="GO:0048029">
    <property type="term" value="F:monosaccharide binding"/>
    <property type="evidence" value="ECO:0007669"/>
    <property type="project" value="TreeGrafter"/>
</dbReference>
<dbReference type="HAMAP" id="MF_00473">
    <property type="entry name" value="G6P_isomerase"/>
    <property type="match status" value="1"/>
</dbReference>
<dbReference type="Gene3D" id="3.40.50.10490">
    <property type="entry name" value="Glucose-6-phosphate isomerase like protein, domain 1"/>
    <property type="match status" value="3"/>
</dbReference>
<evidence type="ECO:0000256" key="9">
    <source>
        <dbReference type="SAM" id="MobiDB-lite"/>
    </source>
</evidence>
<comment type="function">
    <text evidence="7">Catalyzes the reversible isomerization of glucose-6-phosphate to fructose-6-phosphate.</text>
</comment>
<dbReference type="eggNOG" id="COG0166">
    <property type="taxonomic scope" value="Bacteria"/>
</dbReference>
<name>A0A0H4XQT6_9BACT</name>
<dbReference type="GO" id="GO:0005829">
    <property type="term" value="C:cytosol"/>
    <property type="evidence" value="ECO:0007669"/>
    <property type="project" value="TreeGrafter"/>
</dbReference>
<evidence type="ECO:0000256" key="6">
    <source>
        <dbReference type="ARBA" id="ARBA00029321"/>
    </source>
</evidence>
<dbReference type="GO" id="GO:0097367">
    <property type="term" value="F:carbohydrate derivative binding"/>
    <property type="evidence" value="ECO:0007669"/>
    <property type="project" value="InterPro"/>
</dbReference>